<proteinExistence type="inferred from homology"/>
<keyword evidence="5 7" id="KW-0456">Lyase</keyword>
<feature type="binding site" evidence="7">
    <location>
        <position position="76"/>
    </location>
    <ligand>
        <name>substrate</name>
    </ligand>
</feature>
<dbReference type="PANTHER" id="PTHR21091:SF169">
    <property type="entry name" value="UROPORPHYRINOGEN DECARBOXYLASE"/>
    <property type="match status" value="1"/>
</dbReference>
<dbReference type="PROSITE" id="PS00907">
    <property type="entry name" value="UROD_2"/>
    <property type="match status" value="1"/>
</dbReference>
<evidence type="ECO:0000256" key="8">
    <source>
        <dbReference type="RuleBase" id="RU000554"/>
    </source>
</evidence>
<dbReference type="UniPathway" id="UPA00251">
    <property type="reaction ID" value="UER00321"/>
</dbReference>
<keyword evidence="4 7" id="KW-0210">Decarboxylase</keyword>
<dbReference type="AlphaFoldDB" id="A0A840HYW6"/>
<keyword evidence="6 7" id="KW-0627">Porphyrin biosynthesis</keyword>
<dbReference type="CDD" id="cd00717">
    <property type="entry name" value="URO-D"/>
    <property type="match status" value="1"/>
</dbReference>
<evidence type="ECO:0000256" key="3">
    <source>
        <dbReference type="ARBA" id="ARBA00012288"/>
    </source>
</evidence>
<comment type="catalytic activity">
    <reaction evidence="7 8">
        <text>uroporphyrinogen III + 4 H(+) = coproporphyrinogen III + 4 CO2</text>
        <dbReference type="Rhea" id="RHEA:19865"/>
        <dbReference type="ChEBI" id="CHEBI:15378"/>
        <dbReference type="ChEBI" id="CHEBI:16526"/>
        <dbReference type="ChEBI" id="CHEBI:57308"/>
        <dbReference type="ChEBI" id="CHEBI:57309"/>
        <dbReference type="EC" id="4.1.1.37"/>
    </reaction>
</comment>
<comment type="pathway">
    <text evidence="1 7 8">Porphyrin-containing compound metabolism; protoporphyrin-IX biosynthesis; coproporphyrinogen-III from 5-aminolevulinate: step 4/4.</text>
</comment>
<evidence type="ECO:0000256" key="2">
    <source>
        <dbReference type="ARBA" id="ARBA00009935"/>
    </source>
</evidence>
<dbReference type="SUPFAM" id="SSF51726">
    <property type="entry name" value="UROD/MetE-like"/>
    <property type="match status" value="1"/>
</dbReference>
<reference evidence="12 13" key="1">
    <citation type="submission" date="2020-08" db="EMBL/GenBank/DDBJ databases">
        <title>Genomic Encyclopedia of Type Strains, Phase IV (KMG-IV): sequencing the most valuable type-strain genomes for metagenomic binning, comparative biology and taxonomic classification.</title>
        <authorList>
            <person name="Goeker M."/>
        </authorList>
    </citation>
    <scope>NUCLEOTIDE SEQUENCE [LARGE SCALE GENOMIC DNA]</scope>
    <source>
        <strain evidence="12 13">DSM 102850</strain>
    </source>
</reference>
<name>A0A840HYW6_9PROT</name>
<comment type="caution">
    <text evidence="12">The sequence shown here is derived from an EMBL/GenBank/DDBJ whole genome shotgun (WGS) entry which is preliminary data.</text>
</comment>
<dbReference type="NCBIfam" id="TIGR01464">
    <property type="entry name" value="hemE"/>
    <property type="match status" value="1"/>
</dbReference>
<dbReference type="Pfam" id="PF01208">
    <property type="entry name" value="URO-D"/>
    <property type="match status" value="1"/>
</dbReference>
<accession>A0A840HYW6</accession>
<keyword evidence="13" id="KW-1185">Reference proteome</keyword>
<dbReference type="GO" id="GO:0019353">
    <property type="term" value="P:protoporphyrinogen IX biosynthetic process from glutamate"/>
    <property type="evidence" value="ECO:0007669"/>
    <property type="project" value="TreeGrafter"/>
</dbReference>
<organism evidence="12 13">
    <name type="scientific">Parvularcula dongshanensis</name>
    <dbReference type="NCBI Taxonomy" id="1173995"/>
    <lineage>
        <taxon>Bacteria</taxon>
        <taxon>Pseudomonadati</taxon>
        <taxon>Pseudomonadota</taxon>
        <taxon>Alphaproteobacteria</taxon>
        <taxon>Parvularculales</taxon>
        <taxon>Parvularculaceae</taxon>
        <taxon>Parvularcula</taxon>
    </lineage>
</organism>
<dbReference type="InterPro" id="IPR000257">
    <property type="entry name" value="Uroporphyrinogen_deCOase"/>
</dbReference>
<evidence type="ECO:0000256" key="7">
    <source>
        <dbReference type="HAMAP-Rule" id="MF_00218"/>
    </source>
</evidence>
<dbReference type="RefSeq" id="WP_183815573.1">
    <property type="nucleotide sequence ID" value="NZ_JACHOB010000001.1"/>
</dbReference>
<comment type="function">
    <text evidence="7">Catalyzes the decarboxylation of four acetate groups of uroporphyrinogen-III to yield coproporphyrinogen-III.</text>
</comment>
<dbReference type="GO" id="GO:0005829">
    <property type="term" value="C:cytosol"/>
    <property type="evidence" value="ECO:0007669"/>
    <property type="project" value="TreeGrafter"/>
</dbReference>
<evidence type="ECO:0000313" key="13">
    <source>
        <dbReference type="Proteomes" id="UP000563524"/>
    </source>
</evidence>
<dbReference type="EC" id="4.1.1.37" evidence="3 7"/>
<comment type="subunit">
    <text evidence="7">Homodimer.</text>
</comment>
<comment type="subcellular location">
    <subcellularLocation>
        <location evidence="7">Cytoplasm</location>
    </subcellularLocation>
</comment>
<feature type="domain" description="Uroporphyrinogen decarboxylase (URO-D)" evidence="10">
    <location>
        <begin position="21"/>
        <end position="30"/>
    </location>
</feature>
<feature type="binding site" evidence="7">
    <location>
        <position position="158"/>
    </location>
    <ligand>
        <name>substrate</name>
    </ligand>
</feature>
<protein>
    <recommendedName>
        <fullName evidence="3 7">Uroporphyrinogen decarboxylase</fullName>
        <shortName evidence="7">UPD</shortName>
        <shortName evidence="7">URO-D</shortName>
        <ecNumber evidence="3 7">4.1.1.37</ecNumber>
    </recommendedName>
</protein>
<dbReference type="PROSITE" id="PS00906">
    <property type="entry name" value="UROD_1"/>
    <property type="match status" value="1"/>
</dbReference>
<dbReference type="Proteomes" id="UP000563524">
    <property type="component" value="Unassembled WGS sequence"/>
</dbReference>
<comment type="caution">
    <text evidence="7">Lacks conserved residue(s) required for the propagation of feature annotation.</text>
</comment>
<evidence type="ECO:0000259" key="10">
    <source>
        <dbReference type="PROSITE" id="PS00906"/>
    </source>
</evidence>
<dbReference type="PANTHER" id="PTHR21091">
    <property type="entry name" value="METHYLTETRAHYDROFOLATE:HOMOCYSTEINE METHYLTRANSFERASE RELATED"/>
    <property type="match status" value="1"/>
</dbReference>
<dbReference type="HAMAP" id="MF_00218">
    <property type="entry name" value="URO_D"/>
    <property type="match status" value="1"/>
</dbReference>
<feature type="domain" description="Uroporphyrinogen decarboxylase (URO-D)" evidence="11">
    <location>
        <begin position="146"/>
        <end position="162"/>
    </location>
</feature>
<keyword evidence="7" id="KW-0963">Cytoplasm</keyword>
<evidence type="ECO:0000256" key="5">
    <source>
        <dbReference type="ARBA" id="ARBA00023239"/>
    </source>
</evidence>
<feature type="binding site" evidence="7">
    <location>
        <position position="213"/>
    </location>
    <ligand>
        <name>substrate</name>
    </ligand>
</feature>
<dbReference type="InterPro" id="IPR038071">
    <property type="entry name" value="UROD/MetE-like_sf"/>
</dbReference>
<dbReference type="Gene3D" id="3.20.20.210">
    <property type="match status" value="1"/>
</dbReference>
<evidence type="ECO:0000256" key="6">
    <source>
        <dbReference type="ARBA" id="ARBA00023244"/>
    </source>
</evidence>
<dbReference type="InterPro" id="IPR006361">
    <property type="entry name" value="Uroporphyrinogen_deCO2ase_HemE"/>
</dbReference>
<evidence type="ECO:0000313" key="12">
    <source>
        <dbReference type="EMBL" id="MBB4658036.1"/>
    </source>
</evidence>
<evidence type="ECO:0000256" key="9">
    <source>
        <dbReference type="RuleBase" id="RU004169"/>
    </source>
</evidence>
<evidence type="ECO:0000256" key="1">
    <source>
        <dbReference type="ARBA" id="ARBA00004804"/>
    </source>
</evidence>
<sequence>MADGQGRFLETLSGRAVKTPPIWFMRQAGRYLPEYRAVRAKAGSFLDLCYAPELAAEVTLQPIRRYDLDAAILFADILLIPQALGQDVRFEKGEGPRLSPAFATAPEALPRFLDAAAKADLSRTLSPVYETVRLVRAGLARDKALIGFAGAPWTVATYMLAGRGVKDPSALRLFAYENEDDFARLMERLTSATADYLIEQGRAGVDAVQLFDSWASGLPEDFFRRWCLAPCEAIAERVKAALPGLPVIAFPRGAGPLYEAAARSPLFDAVGIDTGVPPLWAAERLSPQAVVQGNLDPLLVVRGGAPMLRAADAILDAFEGKPHVFNLGHGFVPQTPPEHVAELVAHIRERG</sequence>
<comment type="similarity">
    <text evidence="2 7 9">Belongs to the uroporphyrinogen decarboxylase family.</text>
</comment>
<feature type="binding site" evidence="7">
    <location>
        <begin position="26"/>
        <end position="30"/>
    </location>
    <ligand>
        <name>substrate</name>
    </ligand>
</feature>
<evidence type="ECO:0000259" key="11">
    <source>
        <dbReference type="PROSITE" id="PS00907"/>
    </source>
</evidence>
<feature type="binding site" evidence="7">
    <location>
        <position position="329"/>
    </location>
    <ligand>
        <name>substrate</name>
    </ligand>
</feature>
<dbReference type="EMBL" id="JACHOB010000001">
    <property type="protein sequence ID" value="MBB4658036.1"/>
    <property type="molecule type" value="Genomic_DNA"/>
</dbReference>
<feature type="site" description="Transition state stabilizer" evidence="7">
    <location>
        <position position="76"/>
    </location>
</feature>
<evidence type="ECO:0000256" key="4">
    <source>
        <dbReference type="ARBA" id="ARBA00022793"/>
    </source>
</evidence>
<gene>
    <name evidence="7" type="primary">hemE</name>
    <name evidence="12" type="ORF">GGQ59_000536</name>
</gene>
<dbReference type="GO" id="GO:0004853">
    <property type="term" value="F:uroporphyrinogen decarboxylase activity"/>
    <property type="evidence" value="ECO:0007669"/>
    <property type="project" value="UniProtKB-UniRule"/>
</dbReference>